<dbReference type="EMBL" id="JANPWB010000015">
    <property type="protein sequence ID" value="KAJ1093387.1"/>
    <property type="molecule type" value="Genomic_DNA"/>
</dbReference>
<organism evidence="2 3">
    <name type="scientific">Pleurodeles waltl</name>
    <name type="common">Iberian ribbed newt</name>
    <dbReference type="NCBI Taxonomy" id="8319"/>
    <lineage>
        <taxon>Eukaryota</taxon>
        <taxon>Metazoa</taxon>
        <taxon>Chordata</taxon>
        <taxon>Craniata</taxon>
        <taxon>Vertebrata</taxon>
        <taxon>Euteleostomi</taxon>
        <taxon>Amphibia</taxon>
        <taxon>Batrachia</taxon>
        <taxon>Caudata</taxon>
        <taxon>Salamandroidea</taxon>
        <taxon>Salamandridae</taxon>
        <taxon>Pleurodelinae</taxon>
        <taxon>Pleurodeles</taxon>
    </lineage>
</organism>
<protein>
    <submittedName>
        <fullName evidence="2">Uncharacterized protein</fullName>
    </submittedName>
</protein>
<evidence type="ECO:0000313" key="3">
    <source>
        <dbReference type="Proteomes" id="UP001066276"/>
    </source>
</evidence>
<accession>A0AAV7LPB2</accession>
<name>A0AAV7LPB2_PLEWA</name>
<gene>
    <name evidence="2" type="ORF">NDU88_006488</name>
</gene>
<dbReference type="AlphaFoldDB" id="A0AAV7LPB2"/>
<reference evidence="2" key="1">
    <citation type="journal article" date="2022" name="bioRxiv">
        <title>Sequencing and chromosome-scale assembly of the giantPleurodeles waltlgenome.</title>
        <authorList>
            <person name="Brown T."/>
            <person name="Elewa A."/>
            <person name="Iarovenko S."/>
            <person name="Subramanian E."/>
            <person name="Araus A.J."/>
            <person name="Petzold A."/>
            <person name="Susuki M."/>
            <person name="Suzuki K.-i.T."/>
            <person name="Hayashi T."/>
            <person name="Toyoda A."/>
            <person name="Oliveira C."/>
            <person name="Osipova E."/>
            <person name="Leigh N.D."/>
            <person name="Simon A."/>
            <person name="Yun M.H."/>
        </authorList>
    </citation>
    <scope>NUCLEOTIDE SEQUENCE</scope>
    <source>
        <strain evidence="2">20211129_DDA</strain>
        <tissue evidence="2">Liver</tissue>
    </source>
</reference>
<proteinExistence type="predicted"/>
<keyword evidence="3" id="KW-1185">Reference proteome</keyword>
<evidence type="ECO:0000256" key="1">
    <source>
        <dbReference type="SAM" id="MobiDB-lite"/>
    </source>
</evidence>
<sequence>MTRRLELRVFSVTALNRSSPAIYATSTILAIQRVPNLLAASSGLKHAWLLGLGWLGPSKEQAAMVRAQVVAEVEDRASPPSPARMEPVDPTEELLLTHREVADEL</sequence>
<feature type="region of interest" description="Disordered" evidence="1">
    <location>
        <begin position="73"/>
        <end position="93"/>
    </location>
</feature>
<dbReference type="Proteomes" id="UP001066276">
    <property type="component" value="Chromosome 11"/>
</dbReference>
<evidence type="ECO:0000313" key="2">
    <source>
        <dbReference type="EMBL" id="KAJ1093387.1"/>
    </source>
</evidence>
<comment type="caution">
    <text evidence="2">The sequence shown here is derived from an EMBL/GenBank/DDBJ whole genome shotgun (WGS) entry which is preliminary data.</text>
</comment>